<feature type="chain" id="PRO_5020381581" description="Abnormal cell migration protein 18-like fibronectin type I domain-containing protein" evidence="1">
    <location>
        <begin position="19"/>
        <end position="222"/>
    </location>
</feature>
<accession>A0A4U5NJ32</accession>
<feature type="domain" description="Abnormal cell migration protein 18-like fibronectin type I" evidence="2">
    <location>
        <begin position="82"/>
        <end position="137"/>
    </location>
</feature>
<gene>
    <name evidence="3" type="ORF">L596_016519</name>
</gene>
<dbReference type="InterPro" id="IPR055119">
    <property type="entry name" value="Mig18_Fn1"/>
</dbReference>
<feature type="domain" description="Abnormal cell migration protein 18-like fibronectin type I" evidence="2">
    <location>
        <begin position="169"/>
        <end position="217"/>
    </location>
</feature>
<name>A0A4U5NJ32_STECR</name>
<reference evidence="3 4" key="2">
    <citation type="journal article" date="2019" name="G3 (Bethesda)">
        <title>Hybrid Assembly of the Genome of the Entomopathogenic Nematode Steinernema carpocapsae Identifies the X-Chromosome.</title>
        <authorList>
            <person name="Serra L."/>
            <person name="Macchietto M."/>
            <person name="Macias-Munoz A."/>
            <person name="McGill C.J."/>
            <person name="Rodriguez I.M."/>
            <person name="Rodriguez B."/>
            <person name="Murad R."/>
            <person name="Mortazavi A."/>
        </authorList>
    </citation>
    <scope>NUCLEOTIDE SEQUENCE [LARGE SCALE GENOMIC DNA]</scope>
    <source>
        <strain evidence="3 4">ALL</strain>
    </source>
</reference>
<evidence type="ECO:0000313" key="4">
    <source>
        <dbReference type="Proteomes" id="UP000298663"/>
    </source>
</evidence>
<evidence type="ECO:0000313" key="3">
    <source>
        <dbReference type="EMBL" id="TKR82844.1"/>
    </source>
</evidence>
<feature type="signal peptide" evidence="1">
    <location>
        <begin position="1"/>
        <end position="18"/>
    </location>
</feature>
<protein>
    <recommendedName>
        <fullName evidence="2">Abnormal cell migration protein 18-like fibronectin type I domain-containing protein</fullName>
    </recommendedName>
</protein>
<dbReference type="Pfam" id="PF23003">
    <property type="entry name" value="Fn1_2"/>
    <property type="match status" value="2"/>
</dbReference>
<keyword evidence="4" id="KW-1185">Reference proteome</keyword>
<comment type="caution">
    <text evidence="3">The sequence shown here is derived from an EMBL/GenBank/DDBJ whole genome shotgun (WGS) entry which is preliminary data.</text>
</comment>
<reference evidence="3 4" key="1">
    <citation type="journal article" date="2015" name="Genome Biol.">
        <title>Comparative genomics of Steinernema reveals deeply conserved gene regulatory networks.</title>
        <authorList>
            <person name="Dillman A.R."/>
            <person name="Macchietto M."/>
            <person name="Porter C.F."/>
            <person name="Rogers A."/>
            <person name="Williams B."/>
            <person name="Antoshechkin I."/>
            <person name="Lee M.M."/>
            <person name="Goodwin Z."/>
            <person name="Lu X."/>
            <person name="Lewis E.E."/>
            <person name="Goodrich-Blair H."/>
            <person name="Stock S.P."/>
            <person name="Adams B.J."/>
            <person name="Sternberg P.W."/>
            <person name="Mortazavi A."/>
        </authorList>
    </citation>
    <scope>NUCLEOTIDE SEQUENCE [LARGE SCALE GENOMIC DNA]</scope>
    <source>
        <strain evidence="3 4">ALL</strain>
    </source>
</reference>
<dbReference type="Proteomes" id="UP000298663">
    <property type="component" value="Unassembled WGS sequence"/>
</dbReference>
<keyword evidence="1" id="KW-0732">Signal</keyword>
<evidence type="ECO:0000256" key="1">
    <source>
        <dbReference type="SAM" id="SignalP"/>
    </source>
</evidence>
<sequence length="222" mass="25080">MILKLLYLLPLCLALVAADGNDFEVTESTLFETDSGTFVSMENCTDKENLFNNFFVFQCDASDPEERNLVPIGCRPMTSSYKTIAFNQTFKNDDFVLECSFKDGQLLYETKACIEQGEEIPVDSQKSINGVSYRCDMVNGVATKSSQNKDDDSPSLVLLQQRDPDCPIVPIGEKHINDKYHMLCDQKDDEITFRPIGCSDYYDKSVMINTGEKKQYKTCVLS</sequence>
<proteinExistence type="predicted"/>
<evidence type="ECO:0000259" key="2">
    <source>
        <dbReference type="Pfam" id="PF23003"/>
    </source>
</evidence>
<dbReference type="EMBL" id="AZBU02000004">
    <property type="protein sequence ID" value="TKR82844.1"/>
    <property type="molecule type" value="Genomic_DNA"/>
</dbReference>
<dbReference type="AlphaFoldDB" id="A0A4U5NJ32"/>
<organism evidence="3 4">
    <name type="scientific">Steinernema carpocapsae</name>
    <name type="common">Entomopathogenic nematode</name>
    <dbReference type="NCBI Taxonomy" id="34508"/>
    <lineage>
        <taxon>Eukaryota</taxon>
        <taxon>Metazoa</taxon>
        <taxon>Ecdysozoa</taxon>
        <taxon>Nematoda</taxon>
        <taxon>Chromadorea</taxon>
        <taxon>Rhabditida</taxon>
        <taxon>Tylenchina</taxon>
        <taxon>Panagrolaimomorpha</taxon>
        <taxon>Strongyloidoidea</taxon>
        <taxon>Steinernematidae</taxon>
        <taxon>Steinernema</taxon>
    </lineage>
</organism>